<dbReference type="InterPro" id="IPR003851">
    <property type="entry name" value="Znf_Dof"/>
</dbReference>
<sequence length="280" mass="30793">MDAAQWPQGIGVSKTKPVEAPRPQATNEKKPRPQKEQAVNCPRCNSTNTKFCYYNNYSLSQPRYFCKSCRRYWTEGGTLRNVPVGGGSRKNKRSISTVTSTSSSSSKKPHISDLTIPSFSSLPSQNPKITHGSSQDLNLAFPPIPSNNYSSFSNLVALQPNPTNMDFLKNGNSSSSKGWHTFMSMPTSNCNTIFTSAGIPLHDFKPTLNFALDGFDNHQNVFGNNLADGAQDTSEKIFLPPLNDLNQVSSTNNEFEQNKGQGGQDNISGYWNGMLGGYSW</sequence>
<proteinExistence type="predicted"/>
<evidence type="ECO:0000313" key="13">
    <source>
        <dbReference type="Proteomes" id="UP001454036"/>
    </source>
</evidence>
<dbReference type="GO" id="GO:0003700">
    <property type="term" value="F:DNA-binding transcription factor activity"/>
    <property type="evidence" value="ECO:0007669"/>
    <property type="project" value="UniProtKB-UniRule"/>
</dbReference>
<evidence type="ECO:0000256" key="5">
    <source>
        <dbReference type="ARBA" id="ARBA00023125"/>
    </source>
</evidence>
<dbReference type="PANTHER" id="PTHR31992:SF285">
    <property type="entry name" value="DOF ZINC FINGER PROTEIN DOF4.6"/>
    <property type="match status" value="1"/>
</dbReference>
<gene>
    <name evidence="12" type="ORF">LIER_21515</name>
</gene>
<evidence type="ECO:0000313" key="12">
    <source>
        <dbReference type="EMBL" id="GAA0166340.1"/>
    </source>
</evidence>
<dbReference type="GO" id="GO:0003677">
    <property type="term" value="F:DNA binding"/>
    <property type="evidence" value="ECO:0007669"/>
    <property type="project" value="UniProtKB-UniRule"/>
</dbReference>
<keyword evidence="5 8" id="KW-0238">DNA-binding</keyword>
<dbReference type="AlphaFoldDB" id="A0AAV3QTZ0"/>
<feature type="region of interest" description="Disordered" evidence="10">
    <location>
        <begin position="1"/>
        <end position="40"/>
    </location>
</feature>
<protein>
    <recommendedName>
        <fullName evidence="9">Dof zinc finger protein</fullName>
    </recommendedName>
</protein>
<dbReference type="PROSITE" id="PS50884">
    <property type="entry name" value="ZF_DOF_2"/>
    <property type="match status" value="1"/>
</dbReference>
<dbReference type="PROSITE" id="PS01361">
    <property type="entry name" value="ZF_DOF_1"/>
    <property type="match status" value="1"/>
</dbReference>
<organism evidence="12 13">
    <name type="scientific">Lithospermum erythrorhizon</name>
    <name type="common">Purple gromwell</name>
    <name type="synonym">Lithospermum officinale var. erythrorhizon</name>
    <dbReference type="NCBI Taxonomy" id="34254"/>
    <lineage>
        <taxon>Eukaryota</taxon>
        <taxon>Viridiplantae</taxon>
        <taxon>Streptophyta</taxon>
        <taxon>Embryophyta</taxon>
        <taxon>Tracheophyta</taxon>
        <taxon>Spermatophyta</taxon>
        <taxon>Magnoliopsida</taxon>
        <taxon>eudicotyledons</taxon>
        <taxon>Gunneridae</taxon>
        <taxon>Pentapetalae</taxon>
        <taxon>asterids</taxon>
        <taxon>lamiids</taxon>
        <taxon>Boraginales</taxon>
        <taxon>Boraginaceae</taxon>
        <taxon>Boraginoideae</taxon>
        <taxon>Lithospermeae</taxon>
        <taxon>Lithospermum</taxon>
    </lineage>
</organism>
<evidence type="ECO:0000256" key="10">
    <source>
        <dbReference type="SAM" id="MobiDB-lite"/>
    </source>
</evidence>
<keyword evidence="1 9" id="KW-0479">Metal-binding</keyword>
<dbReference type="GO" id="GO:0008270">
    <property type="term" value="F:zinc ion binding"/>
    <property type="evidence" value="ECO:0007669"/>
    <property type="project" value="UniProtKB-KW"/>
</dbReference>
<evidence type="ECO:0000256" key="9">
    <source>
        <dbReference type="RuleBase" id="RU369094"/>
    </source>
</evidence>
<dbReference type="Pfam" id="PF02701">
    <property type="entry name" value="Zn_ribbon_Dof"/>
    <property type="match status" value="1"/>
</dbReference>
<evidence type="ECO:0000256" key="1">
    <source>
        <dbReference type="ARBA" id="ARBA00022723"/>
    </source>
</evidence>
<feature type="compositionally biased region" description="Low complexity" evidence="10">
    <location>
        <begin position="94"/>
        <end position="106"/>
    </location>
</feature>
<keyword evidence="7 8" id="KW-0539">Nucleus</keyword>
<evidence type="ECO:0000256" key="7">
    <source>
        <dbReference type="ARBA" id="ARBA00023242"/>
    </source>
</evidence>
<dbReference type="InterPro" id="IPR045174">
    <property type="entry name" value="Dof"/>
</dbReference>
<name>A0AAV3QTZ0_LITER</name>
<keyword evidence="13" id="KW-1185">Reference proteome</keyword>
<evidence type="ECO:0000256" key="3">
    <source>
        <dbReference type="ARBA" id="ARBA00022833"/>
    </source>
</evidence>
<comment type="function">
    <text evidence="9">Transcription factor that binds specifically to a 5'-AA[AG]G-3' consensus core sequence.</text>
</comment>
<comment type="caution">
    <text evidence="12">The sequence shown here is derived from an EMBL/GenBank/DDBJ whole genome shotgun (WGS) entry which is preliminary data.</text>
</comment>
<evidence type="ECO:0000256" key="2">
    <source>
        <dbReference type="ARBA" id="ARBA00022771"/>
    </source>
</evidence>
<keyword evidence="2 8" id="KW-0863">Zinc-finger</keyword>
<evidence type="ECO:0000256" key="6">
    <source>
        <dbReference type="ARBA" id="ARBA00023163"/>
    </source>
</evidence>
<keyword evidence="3 9" id="KW-0862">Zinc</keyword>
<reference evidence="12 13" key="1">
    <citation type="submission" date="2024-01" db="EMBL/GenBank/DDBJ databases">
        <title>The complete chloroplast genome sequence of Lithospermum erythrorhizon: insights into the phylogenetic relationship among Boraginaceae species and the maternal lineages of purple gromwells.</title>
        <authorList>
            <person name="Okada T."/>
            <person name="Watanabe K."/>
        </authorList>
    </citation>
    <scope>NUCLEOTIDE SEQUENCE [LARGE SCALE GENOMIC DNA]</scope>
</reference>
<comment type="subcellular location">
    <subcellularLocation>
        <location evidence="8 9">Nucleus</location>
    </subcellularLocation>
</comment>
<evidence type="ECO:0000256" key="4">
    <source>
        <dbReference type="ARBA" id="ARBA00023015"/>
    </source>
</evidence>
<feature type="region of interest" description="Disordered" evidence="10">
    <location>
        <begin position="81"/>
        <end position="111"/>
    </location>
</feature>
<dbReference type="PANTHER" id="PTHR31992">
    <property type="entry name" value="DOF ZINC FINGER PROTEIN DOF1.4-RELATED"/>
    <property type="match status" value="1"/>
</dbReference>
<keyword evidence="4 9" id="KW-0805">Transcription regulation</keyword>
<evidence type="ECO:0000259" key="11">
    <source>
        <dbReference type="PROSITE" id="PS50884"/>
    </source>
</evidence>
<dbReference type="GO" id="GO:0005634">
    <property type="term" value="C:nucleus"/>
    <property type="evidence" value="ECO:0007669"/>
    <property type="project" value="UniProtKB-SubCell"/>
</dbReference>
<keyword evidence="6 9" id="KW-0804">Transcription</keyword>
<evidence type="ECO:0000256" key="8">
    <source>
        <dbReference type="PROSITE-ProRule" id="PRU00071"/>
    </source>
</evidence>
<accession>A0AAV3QTZ0</accession>
<feature type="domain" description="Dof-type" evidence="11">
    <location>
        <begin position="39"/>
        <end position="93"/>
    </location>
</feature>
<dbReference type="EMBL" id="BAABME010005697">
    <property type="protein sequence ID" value="GAA0166340.1"/>
    <property type="molecule type" value="Genomic_DNA"/>
</dbReference>
<dbReference type="Proteomes" id="UP001454036">
    <property type="component" value="Unassembled WGS sequence"/>
</dbReference>